<evidence type="ECO:0000256" key="2">
    <source>
        <dbReference type="ARBA" id="ARBA00022552"/>
    </source>
</evidence>
<dbReference type="RefSeq" id="WP_014110161.1">
    <property type="nucleotide sequence ID" value="NC_016041.1"/>
</dbReference>
<dbReference type="HAMAP" id="MF_01862">
    <property type="entry name" value="16SrRNA_methyltr_C"/>
    <property type="match status" value="1"/>
</dbReference>
<evidence type="ECO:0000256" key="3">
    <source>
        <dbReference type="ARBA" id="ARBA00022603"/>
    </source>
</evidence>
<dbReference type="OrthoDB" id="9816072at2"/>
<protein>
    <recommendedName>
        <fullName evidence="6">Ribosomal RNA small subunit methyltransferase C</fullName>
        <ecNumber evidence="6">2.1.1.172</ecNumber>
    </recommendedName>
    <alternativeName>
        <fullName evidence="6">16S rRNA m2G1207 methyltransferase</fullName>
    </alternativeName>
    <alternativeName>
        <fullName evidence="6">rRNA (guanine-N(2)-)-methyltransferase RsmC</fullName>
    </alternativeName>
</protein>
<dbReference type="AlphaFoldDB" id="G4QE16"/>
<dbReference type="Gene3D" id="3.40.50.150">
    <property type="entry name" value="Vaccinia Virus protein VP39"/>
    <property type="match status" value="2"/>
</dbReference>
<dbReference type="PANTHER" id="PTHR47816:SF4">
    <property type="entry name" value="RIBOSOMAL RNA SMALL SUBUNIT METHYLTRANSFERASE C"/>
    <property type="match status" value="1"/>
</dbReference>
<feature type="domain" description="Methyltransferase small N-terminal" evidence="8">
    <location>
        <begin position="6"/>
        <end position="166"/>
    </location>
</feature>
<dbReference type="InterPro" id="IPR046977">
    <property type="entry name" value="RsmC/RlmG"/>
</dbReference>
<comment type="subunit">
    <text evidence="6">Monomer.</text>
</comment>
<dbReference type="InterPro" id="IPR023543">
    <property type="entry name" value="rRNA_ssu_MeTfrase_C"/>
</dbReference>
<dbReference type="InterPro" id="IPR013675">
    <property type="entry name" value="Mtase_sm_N"/>
</dbReference>
<keyword evidence="5 6" id="KW-0949">S-adenosyl-L-methionine</keyword>
<evidence type="ECO:0000313" key="9">
    <source>
        <dbReference type="EMBL" id="AEP31290.1"/>
    </source>
</evidence>
<evidence type="ECO:0000259" key="8">
    <source>
        <dbReference type="Pfam" id="PF08468"/>
    </source>
</evidence>
<organism evidence="9 10">
    <name type="scientific">Glaciecola nitratireducens (strain JCM 12485 / KCTC 12276 / FR1064)</name>
    <dbReference type="NCBI Taxonomy" id="1085623"/>
    <lineage>
        <taxon>Bacteria</taxon>
        <taxon>Pseudomonadati</taxon>
        <taxon>Pseudomonadota</taxon>
        <taxon>Gammaproteobacteria</taxon>
        <taxon>Alteromonadales</taxon>
        <taxon>Alteromonadaceae</taxon>
        <taxon>Brumicola</taxon>
    </lineage>
</organism>
<dbReference type="GO" id="GO:0003676">
    <property type="term" value="F:nucleic acid binding"/>
    <property type="evidence" value="ECO:0007669"/>
    <property type="project" value="InterPro"/>
</dbReference>
<comment type="subcellular location">
    <subcellularLocation>
        <location evidence="6">Cytoplasm</location>
    </subcellularLocation>
</comment>
<dbReference type="GO" id="GO:0005737">
    <property type="term" value="C:cytoplasm"/>
    <property type="evidence" value="ECO:0007669"/>
    <property type="project" value="UniProtKB-SubCell"/>
</dbReference>
<comment type="catalytic activity">
    <reaction evidence="6">
        <text>guanosine(1207) in 16S rRNA + S-adenosyl-L-methionine = N(2)-methylguanosine(1207) in 16S rRNA + S-adenosyl-L-homocysteine + H(+)</text>
        <dbReference type="Rhea" id="RHEA:42736"/>
        <dbReference type="Rhea" id="RHEA-COMP:10213"/>
        <dbReference type="Rhea" id="RHEA-COMP:10214"/>
        <dbReference type="ChEBI" id="CHEBI:15378"/>
        <dbReference type="ChEBI" id="CHEBI:57856"/>
        <dbReference type="ChEBI" id="CHEBI:59789"/>
        <dbReference type="ChEBI" id="CHEBI:74269"/>
        <dbReference type="ChEBI" id="CHEBI:74481"/>
        <dbReference type="EC" id="2.1.1.172"/>
    </reaction>
</comment>
<name>G4QE16_GLANF</name>
<evidence type="ECO:0000256" key="6">
    <source>
        <dbReference type="HAMAP-Rule" id="MF_01862"/>
    </source>
</evidence>
<evidence type="ECO:0000313" key="10">
    <source>
        <dbReference type="Proteomes" id="UP000009282"/>
    </source>
</evidence>
<dbReference type="PROSITE" id="PS00092">
    <property type="entry name" value="N6_MTASE"/>
    <property type="match status" value="1"/>
</dbReference>
<dbReference type="STRING" id="1085623.GNIT_3196"/>
<comment type="function">
    <text evidence="6">Specifically methylates the guanine in position 1207 of 16S rRNA in the 30S particle.</text>
</comment>
<dbReference type="InterPro" id="IPR029063">
    <property type="entry name" value="SAM-dependent_MTases_sf"/>
</dbReference>
<evidence type="ECO:0000256" key="4">
    <source>
        <dbReference type="ARBA" id="ARBA00022679"/>
    </source>
</evidence>
<comment type="similarity">
    <text evidence="6">Belongs to the methyltransferase superfamily. RsmC family.</text>
</comment>
<sequence length="354" mass="39014">MLSLPSQLLLRNTDIFESGKWAIVNPSDAAIFDELRDPSLDVDITGLHQFHDIYFQSENTSKFPQVFAASFSIDDLKDKQQLDGAVIYLPKAKQHLEMLIANLTDLVKVGGKILVVGENKAGIKSVGKLLERLGSSVNKIDGAKHCGLICVEIETPNKAPFDIKQFGVIRTYSVNGEAIKVFSLPGVFGHKQFDPGTQLLLAQFEPRSTKLLNMKGQVLDFACGTGIIGTYFAKLNAKVKLTMSDVSALAVYCTKQTLELNAVVGDVIASDGMKQVDGYFDHIISNPPFHTGIRNDYSITQQFIAQAHKQTRPRGTLDIVANKFLPYSEVMGGLYFRSKTLVSTNKYNIYEAAK</sequence>
<accession>G4QE16</accession>
<keyword evidence="3 6" id="KW-0489">Methyltransferase</keyword>
<keyword evidence="1 6" id="KW-0963">Cytoplasm</keyword>
<feature type="domain" description="Methyltransferase small" evidence="7">
    <location>
        <begin position="179"/>
        <end position="351"/>
    </location>
</feature>
<dbReference type="eggNOG" id="COG2813">
    <property type="taxonomic scope" value="Bacteria"/>
</dbReference>
<dbReference type="SUPFAM" id="SSF53335">
    <property type="entry name" value="S-adenosyl-L-methionine-dependent methyltransferases"/>
    <property type="match status" value="1"/>
</dbReference>
<dbReference type="Proteomes" id="UP000009282">
    <property type="component" value="Chromosome"/>
</dbReference>
<dbReference type="KEGG" id="gni:GNIT_3196"/>
<keyword evidence="2 6" id="KW-0698">rRNA processing</keyword>
<evidence type="ECO:0000259" key="7">
    <source>
        <dbReference type="Pfam" id="PF05175"/>
    </source>
</evidence>
<dbReference type="PANTHER" id="PTHR47816">
    <property type="entry name" value="RIBOSOMAL RNA SMALL SUBUNIT METHYLTRANSFERASE C"/>
    <property type="match status" value="1"/>
</dbReference>
<dbReference type="HOGENOM" id="CLU_049581_0_0_6"/>
<gene>
    <name evidence="6 9" type="primary">rsmC</name>
    <name evidence="9" type="ordered locus">GNIT_3196</name>
</gene>
<proteinExistence type="inferred from homology"/>
<evidence type="ECO:0000256" key="1">
    <source>
        <dbReference type="ARBA" id="ARBA00022490"/>
    </source>
</evidence>
<dbReference type="Pfam" id="PF08468">
    <property type="entry name" value="MTS_N"/>
    <property type="match status" value="1"/>
</dbReference>
<evidence type="ECO:0000256" key="5">
    <source>
        <dbReference type="ARBA" id="ARBA00022691"/>
    </source>
</evidence>
<dbReference type="Pfam" id="PF05175">
    <property type="entry name" value="MTS"/>
    <property type="match status" value="1"/>
</dbReference>
<dbReference type="EMBL" id="CP003060">
    <property type="protein sequence ID" value="AEP31290.1"/>
    <property type="molecule type" value="Genomic_DNA"/>
</dbReference>
<keyword evidence="4 6" id="KW-0808">Transferase</keyword>
<dbReference type="CDD" id="cd02440">
    <property type="entry name" value="AdoMet_MTases"/>
    <property type="match status" value="1"/>
</dbReference>
<dbReference type="InterPro" id="IPR002052">
    <property type="entry name" value="DNA_methylase_N6_adenine_CS"/>
</dbReference>
<dbReference type="EC" id="2.1.1.172" evidence="6"/>
<dbReference type="GO" id="GO:0052914">
    <property type="term" value="F:16S rRNA (guanine(1207)-N(2))-methyltransferase activity"/>
    <property type="evidence" value="ECO:0007669"/>
    <property type="project" value="UniProtKB-EC"/>
</dbReference>
<reference evidence="9 10" key="1">
    <citation type="journal article" date="2011" name="J. Bacteriol.">
        <title>Complete genome sequence of seawater bacterium Glaciecola nitratireducens FR1064T.</title>
        <authorList>
            <person name="Bian F."/>
            <person name="Qin Q.L."/>
            <person name="Xie B.B."/>
            <person name="Shu Y.L."/>
            <person name="Zhang X.Y."/>
            <person name="Yu Y."/>
            <person name="Chen B."/>
            <person name="Chen X.L."/>
            <person name="Zhou B.C."/>
            <person name="Zhang Y.Z."/>
        </authorList>
    </citation>
    <scope>NUCLEOTIDE SEQUENCE [LARGE SCALE GENOMIC DNA]</scope>
    <source>
        <strain evidence="10">JCM 12485 / KCTC 12276 / FR1064</strain>
    </source>
</reference>
<dbReference type="InterPro" id="IPR007848">
    <property type="entry name" value="Small_mtfrase_dom"/>
</dbReference>
<keyword evidence="10" id="KW-1185">Reference proteome</keyword>